<organism evidence="6 7">
    <name type="scientific">Armatimonas rosea</name>
    <dbReference type="NCBI Taxonomy" id="685828"/>
    <lineage>
        <taxon>Bacteria</taxon>
        <taxon>Bacillati</taxon>
        <taxon>Armatimonadota</taxon>
        <taxon>Armatimonadia</taxon>
        <taxon>Armatimonadales</taxon>
        <taxon>Armatimonadaceae</taxon>
        <taxon>Armatimonas</taxon>
    </lineage>
</organism>
<dbReference type="GO" id="GO:0004601">
    <property type="term" value="F:peroxidase activity"/>
    <property type="evidence" value="ECO:0007669"/>
    <property type="project" value="UniProtKB-KW"/>
</dbReference>
<keyword evidence="2 4" id="KW-0575">Peroxidase</keyword>
<keyword evidence="5" id="KW-0732">Signal</keyword>
<feature type="signal peptide" evidence="5">
    <location>
        <begin position="1"/>
        <end position="22"/>
    </location>
</feature>
<name>A0A7W9SSQ6_ARMRO</name>
<protein>
    <recommendedName>
        <fullName evidence="4">Glutathione peroxidase</fullName>
    </recommendedName>
</protein>
<accession>A0A7W9SSQ6</accession>
<comment type="caution">
    <text evidence="6">The sequence shown here is derived from an EMBL/GenBank/DDBJ whole genome shotgun (WGS) entry which is preliminary data.</text>
</comment>
<dbReference type="GO" id="GO:0034599">
    <property type="term" value="P:cellular response to oxidative stress"/>
    <property type="evidence" value="ECO:0007669"/>
    <property type="project" value="TreeGrafter"/>
</dbReference>
<keyword evidence="7" id="KW-1185">Reference proteome</keyword>
<dbReference type="Proteomes" id="UP000520814">
    <property type="component" value="Unassembled WGS sequence"/>
</dbReference>
<dbReference type="EMBL" id="JACHGW010000003">
    <property type="protein sequence ID" value="MBB6052026.1"/>
    <property type="molecule type" value="Genomic_DNA"/>
</dbReference>
<dbReference type="PROSITE" id="PS51355">
    <property type="entry name" value="GLUTATHIONE_PEROXID_3"/>
    <property type="match status" value="1"/>
</dbReference>
<keyword evidence="3 4" id="KW-0560">Oxidoreductase</keyword>
<feature type="chain" id="PRO_5031148534" description="Glutathione peroxidase" evidence="5">
    <location>
        <begin position="23"/>
        <end position="258"/>
    </location>
</feature>
<proteinExistence type="inferred from homology"/>
<comment type="similarity">
    <text evidence="1 4">Belongs to the glutathione peroxidase family.</text>
</comment>
<dbReference type="RefSeq" id="WP_246385686.1">
    <property type="nucleotide sequence ID" value="NZ_JACHGW010000003.1"/>
</dbReference>
<dbReference type="CDD" id="cd00340">
    <property type="entry name" value="GSH_Peroxidase"/>
    <property type="match status" value="1"/>
</dbReference>
<dbReference type="PROSITE" id="PS00460">
    <property type="entry name" value="GLUTATHIONE_PEROXID_1"/>
    <property type="match status" value="1"/>
</dbReference>
<dbReference type="PRINTS" id="PR01011">
    <property type="entry name" value="GLUTPROXDASE"/>
</dbReference>
<dbReference type="SUPFAM" id="SSF52833">
    <property type="entry name" value="Thioredoxin-like"/>
    <property type="match status" value="1"/>
</dbReference>
<dbReference type="Gene3D" id="3.40.30.10">
    <property type="entry name" value="Glutaredoxin"/>
    <property type="match status" value="1"/>
</dbReference>
<evidence type="ECO:0000256" key="4">
    <source>
        <dbReference type="RuleBase" id="RU000499"/>
    </source>
</evidence>
<evidence type="ECO:0000313" key="6">
    <source>
        <dbReference type="EMBL" id="MBB6052026.1"/>
    </source>
</evidence>
<evidence type="ECO:0000256" key="5">
    <source>
        <dbReference type="SAM" id="SignalP"/>
    </source>
</evidence>
<dbReference type="InterPro" id="IPR036249">
    <property type="entry name" value="Thioredoxin-like_sf"/>
</dbReference>
<sequence length="258" mass="28604">MHPWLRTYVWLAVLLLSTPALARPDYAKKEKVDCGYCHVNIAAGYFTYRGLYYRLHRYSFANFDNVAEARLAGVKPDFVGNDAAPTNPDYPNVKVAPVLNFTMKDILGNPVKLSRYEGSVVLVVNVASKCGNTPQYKSLETLYEKYKDKGLVVLGFPCNDFGAQEPGTEKEIKEFCEATYKVAFPMFSKVAVKGDATAPLYKFLTDKATNPKFSGPIEWNFAKFIIGRHGEILGRVKAGTDPLTPAVVAEIEKALAAK</sequence>
<dbReference type="FunFam" id="3.40.30.10:FF:000010">
    <property type="entry name" value="Glutathione peroxidase"/>
    <property type="match status" value="1"/>
</dbReference>
<evidence type="ECO:0000256" key="2">
    <source>
        <dbReference type="ARBA" id="ARBA00022559"/>
    </source>
</evidence>
<dbReference type="PANTHER" id="PTHR11592">
    <property type="entry name" value="GLUTATHIONE PEROXIDASE"/>
    <property type="match status" value="1"/>
</dbReference>
<dbReference type="Pfam" id="PF00255">
    <property type="entry name" value="GSHPx"/>
    <property type="match status" value="1"/>
</dbReference>
<dbReference type="InterPro" id="IPR029759">
    <property type="entry name" value="GPX_AS"/>
</dbReference>
<evidence type="ECO:0000313" key="7">
    <source>
        <dbReference type="Proteomes" id="UP000520814"/>
    </source>
</evidence>
<evidence type="ECO:0000256" key="1">
    <source>
        <dbReference type="ARBA" id="ARBA00006926"/>
    </source>
</evidence>
<dbReference type="PANTHER" id="PTHR11592:SF78">
    <property type="entry name" value="GLUTATHIONE PEROXIDASE"/>
    <property type="match status" value="1"/>
</dbReference>
<dbReference type="InterPro" id="IPR000889">
    <property type="entry name" value="Glutathione_peroxidase"/>
</dbReference>
<evidence type="ECO:0000256" key="3">
    <source>
        <dbReference type="ARBA" id="ARBA00023002"/>
    </source>
</evidence>
<gene>
    <name evidence="6" type="ORF">HNQ39_003836</name>
</gene>
<reference evidence="6 7" key="1">
    <citation type="submission" date="2020-08" db="EMBL/GenBank/DDBJ databases">
        <title>Genomic Encyclopedia of Type Strains, Phase IV (KMG-IV): sequencing the most valuable type-strain genomes for metagenomic binning, comparative biology and taxonomic classification.</title>
        <authorList>
            <person name="Goeker M."/>
        </authorList>
    </citation>
    <scope>NUCLEOTIDE SEQUENCE [LARGE SCALE GENOMIC DNA]</scope>
    <source>
        <strain evidence="6 7">DSM 23562</strain>
    </source>
</reference>
<dbReference type="AlphaFoldDB" id="A0A7W9SSQ6"/>